<name>A0ABT1IX74_9ACTN</name>
<dbReference type="SUPFAM" id="SSF53474">
    <property type="entry name" value="alpha/beta-Hydrolases"/>
    <property type="match status" value="1"/>
</dbReference>
<feature type="domain" description="AB hydrolase-1" evidence="2">
    <location>
        <begin position="56"/>
        <end position="275"/>
    </location>
</feature>
<accession>A0ABT1IX74</accession>
<dbReference type="Proteomes" id="UP001206483">
    <property type="component" value="Unassembled WGS sequence"/>
</dbReference>
<comment type="caution">
    <text evidence="3">The sequence shown here is derived from an EMBL/GenBank/DDBJ whole genome shotgun (WGS) entry which is preliminary data.</text>
</comment>
<dbReference type="RefSeq" id="WP_253796970.1">
    <property type="nucleotide sequence ID" value="NZ_BAAAUB010000008.1"/>
</dbReference>
<dbReference type="Pfam" id="PF12697">
    <property type="entry name" value="Abhydrolase_6"/>
    <property type="match status" value="1"/>
</dbReference>
<sequence length="309" mass="32812">MRISQFRNEQAGERFRAVYERTLTDLWPGPRTALDLPTAYGTTRVYRAGPPGGEPIVLLPGSGGNALMWHRYVEALARHRPVFAVDPVGEPGASVQSAPIGGGEDGAAWLEEVLAGLEVSAAHVVGCSYGGWLALSHHLHRPGRTASLTLLDPAGFAGFGPRFYAWLIAGGLAAAAPRPLRPRLARLVGNSAVLESELMGLMRASMGFRRALPVPPVFSDEELGRIRVPVLFLLGARSAMHDAREVAVRIGGLVPSARVEVVPGAGHALPTDCPELAIERILETAGVEQGPRRREGRVSRGWSGGGGRG</sequence>
<dbReference type="PANTHER" id="PTHR43798:SF33">
    <property type="entry name" value="HYDROLASE, PUTATIVE (AFU_ORTHOLOGUE AFUA_2G14860)-RELATED"/>
    <property type="match status" value="1"/>
</dbReference>
<dbReference type="PANTHER" id="PTHR43798">
    <property type="entry name" value="MONOACYLGLYCEROL LIPASE"/>
    <property type="match status" value="1"/>
</dbReference>
<dbReference type="InterPro" id="IPR029058">
    <property type="entry name" value="AB_hydrolase_fold"/>
</dbReference>
<reference evidence="3 4" key="1">
    <citation type="submission" date="2022-06" db="EMBL/GenBank/DDBJ databases">
        <title>Sequencing the genomes of 1000 actinobacteria strains.</title>
        <authorList>
            <person name="Klenk H.-P."/>
        </authorList>
    </citation>
    <scope>NUCLEOTIDE SEQUENCE [LARGE SCALE GENOMIC DNA]</scope>
    <source>
        <strain evidence="3 4">DSM 41656</strain>
    </source>
</reference>
<dbReference type="InterPro" id="IPR000073">
    <property type="entry name" value="AB_hydrolase_1"/>
</dbReference>
<dbReference type="InterPro" id="IPR050266">
    <property type="entry name" value="AB_hydrolase_sf"/>
</dbReference>
<evidence type="ECO:0000313" key="4">
    <source>
        <dbReference type="Proteomes" id="UP001206483"/>
    </source>
</evidence>
<organism evidence="3 4">
    <name type="scientific">Kitasatospora paracochleata</name>
    <dbReference type="NCBI Taxonomy" id="58354"/>
    <lineage>
        <taxon>Bacteria</taxon>
        <taxon>Bacillati</taxon>
        <taxon>Actinomycetota</taxon>
        <taxon>Actinomycetes</taxon>
        <taxon>Kitasatosporales</taxon>
        <taxon>Streptomycetaceae</taxon>
        <taxon>Kitasatospora</taxon>
    </lineage>
</organism>
<feature type="region of interest" description="Disordered" evidence="1">
    <location>
        <begin position="287"/>
        <end position="309"/>
    </location>
</feature>
<evidence type="ECO:0000313" key="3">
    <source>
        <dbReference type="EMBL" id="MCP2309750.1"/>
    </source>
</evidence>
<gene>
    <name evidence="3" type="ORF">FHR36_002883</name>
</gene>
<protein>
    <submittedName>
        <fullName evidence="3">Pimeloyl-ACP methyl ester carboxylesterase</fullName>
    </submittedName>
</protein>
<dbReference type="Gene3D" id="3.40.50.1820">
    <property type="entry name" value="alpha/beta hydrolase"/>
    <property type="match status" value="1"/>
</dbReference>
<proteinExistence type="predicted"/>
<evidence type="ECO:0000259" key="2">
    <source>
        <dbReference type="Pfam" id="PF12697"/>
    </source>
</evidence>
<keyword evidence="4" id="KW-1185">Reference proteome</keyword>
<evidence type="ECO:0000256" key="1">
    <source>
        <dbReference type="SAM" id="MobiDB-lite"/>
    </source>
</evidence>
<dbReference type="EMBL" id="JAMZDX010000003">
    <property type="protein sequence ID" value="MCP2309750.1"/>
    <property type="molecule type" value="Genomic_DNA"/>
</dbReference>